<keyword evidence="6" id="KW-0051">Antiviral defense</keyword>
<dbReference type="AlphaFoldDB" id="A0A1F6EX04"/>
<keyword evidence="4" id="KW-0378">Hydrolase</keyword>
<feature type="transmembrane region" description="Helical" evidence="7">
    <location>
        <begin position="20"/>
        <end position="40"/>
    </location>
</feature>
<keyword evidence="2" id="KW-0479">Metal-binding</keyword>
<reference evidence="9 10" key="1">
    <citation type="journal article" date="2016" name="Nat. Commun.">
        <title>Thousands of microbial genomes shed light on interconnected biogeochemical processes in an aquifer system.</title>
        <authorList>
            <person name="Anantharaman K."/>
            <person name="Brown C.T."/>
            <person name="Hug L.A."/>
            <person name="Sharon I."/>
            <person name="Castelle C.J."/>
            <person name="Probst A.J."/>
            <person name="Thomas B.C."/>
            <person name="Singh A."/>
            <person name="Wilkins M.J."/>
            <person name="Karaoz U."/>
            <person name="Brodie E.L."/>
            <person name="Williams K.H."/>
            <person name="Hubbard S.S."/>
            <person name="Banfield J.F."/>
        </authorList>
    </citation>
    <scope>NUCLEOTIDE SEQUENCE [LARGE SCALE GENOMIC DNA]</scope>
</reference>
<dbReference type="PANTHER" id="PTHR30319">
    <property type="entry name" value="PHENYLACETIC ACID REGULATOR-RELATED TRANSCRIPTIONAL REPRESSOR"/>
    <property type="match status" value="1"/>
</dbReference>
<comment type="caution">
    <text evidence="9">The sequence shown here is derived from an EMBL/GenBank/DDBJ whole genome shotgun (WGS) entry which is preliminary data.</text>
</comment>
<evidence type="ECO:0000256" key="5">
    <source>
        <dbReference type="ARBA" id="ARBA00022842"/>
    </source>
</evidence>
<evidence type="ECO:0000313" key="9">
    <source>
        <dbReference type="EMBL" id="OGG78155.1"/>
    </source>
</evidence>
<dbReference type="GO" id="GO:0004521">
    <property type="term" value="F:RNA endonuclease activity"/>
    <property type="evidence" value="ECO:0007669"/>
    <property type="project" value="InterPro"/>
</dbReference>
<gene>
    <name evidence="9" type="ORF">A3A36_00590</name>
</gene>
<keyword evidence="7" id="KW-1133">Transmembrane helix</keyword>
<dbReference type="InterPro" id="IPR048846">
    <property type="entry name" value="PaaX-like_central"/>
</dbReference>
<evidence type="ECO:0000256" key="4">
    <source>
        <dbReference type="ARBA" id="ARBA00022801"/>
    </source>
</evidence>
<evidence type="ECO:0000256" key="1">
    <source>
        <dbReference type="ARBA" id="ARBA00022722"/>
    </source>
</evidence>
<dbReference type="InterPro" id="IPR036388">
    <property type="entry name" value="WH-like_DNA-bd_sf"/>
</dbReference>
<dbReference type="InterPro" id="IPR021127">
    <property type="entry name" value="CRISPR_associated_Cas2"/>
</dbReference>
<proteinExistence type="predicted"/>
<evidence type="ECO:0000313" key="10">
    <source>
        <dbReference type="Proteomes" id="UP000178811"/>
    </source>
</evidence>
<evidence type="ECO:0000256" key="2">
    <source>
        <dbReference type="ARBA" id="ARBA00022723"/>
    </source>
</evidence>
<organism evidence="9 10">
    <name type="scientific">Candidatus Kaiserbacteria bacterium RIFCSPLOWO2_01_FULL_52_12b</name>
    <dbReference type="NCBI Taxonomy" id="1798509"/>
    <lineage>
        <taxon>Bacteria</taxon>
        <taxon>Candidatus Kaiseribacteriota</taxon>
    </lineage>
</organism>
<evidence type="ECO:0000256" key="6">
    <source>
        <dbReference type="ARBA" id="ARBA00023118"/>
    </source>
</evidence>
<sequence length="197" mass="23077">MQVEEKVRQRAKRQKIQQAVLASVYLTAGLGLALMAPNAARLLKYVEKYVGPKPRLNRRISQAINRLRERGLIERVNTGEGVTLRLTSKGVRLAETIEEEEKQYEIKKPKRWDDKWRIVIFDIWERRRGVRDRLRTLLQRNGFVKIQNSVWVYPHDCEELFVFLRTNLRLGKGILYIVAEEIENDGALRKHFGLPSA</sequence>
<dbReference type="NCBIfam" id="TIGR01573">
    <property type="entry name" value="cas2"/>
    <property type="match status" value="1"/>
</dbReference>
<protein>
    <submittedName>
        <fullName evidence="9">CRISPR-associated endonuclease Cas2</fullName>
    </submittedName>
</protein>
<dbReference type="Gene3D" id="3.30.70.2650">
    <property type="match status" value="1"/>
</dbReference>
<dbReference type="GO" id="GO:0043571">
    <property type="term" value="P:maintenance of CRISPR repeat elements"/>
    <property type="evidence" value="ECO:0007669"/>
    <property type="project" value="InterPro"/>
</dbReference>
<name>A0A1F6EX04_9BACT</name>
<dbReference type="Pfam" id="PF20803">
    <property type="entry name" value="PaaX_M"/>
    <property type="match status" value="1"/>
</dbReference>
<dbReference type="Proteomes" id="UP000178811">
    <property type="component" value="Unassembled WGS sequence"/>
</dbReference>
<evidence type="ECO:0000256" key="7">
    <source>
        <dbReference type="SAM" id="Phobius"/>
    </source>
</evidence>
<dbReference type="SUPFAM" id="SSF46785">
    <property type="entry name" value="Winged helix' DNA-binding domain"/>
    <property type="match status" value="1"/>
</dbReference>
<feature type="domain" description="Transcriptional repressor PaaX-like central Cas2-like" evidence="8">
    <location>
        <begin position="110"/>
        <end position="182"/>
    </location>
</feature>
<evidence type="ECO:0000259" key="8">
    <source>
        <dbReference type="Pfam" id="PF20803"/>
    </source>
</evidence>
<keyword evidence="5" id="KW-0460">Magnesium</keyword>
<dbReference type="InterPro" id="IPR036390">
    <property type="entry name" value="WH_DNA-bd_sf"/>
</dbReference>
<keyword evidence="7" id="KW-0812">Transmembrane</keyword>
<keyword evidence="7" id="KW-0472">Membrane</keyword>
<keyword evidence="3 9" id="KW-0255">Endonuclease</keyword>
<evidence type="ECO:0000256" key="3">
    <source>
        <dbReference type="ARBA" id="ARBA00022759"/>
    </source>
</evidence>
<dbReference type="GO" id="GO:0006351">
    <property type="term" value="P:DNA-templated transcription"/>
    <property type="evidence" value="ECO:0007669"/>
    <property type="project" value="TreeGrafter"/>
</dbReference>
<accession>A0A1F6EX04</accession>
<dbReference type="EMBL" id="MFLW01000021">
    <property type="protein sequence ID" value="OGG78155.1"/>
    <property type="molecule type" value="Genomic_DNA"/>
</dbReference>
<dbReference type="Gene3D" id="1.10.10.10">
    <property type="entry name" value="Winged helix-like DNA-binding domain superfamily/Winged helix DNA-binding domain"/>
    <property type="match status" value="1"/>
</dbReference>
<keyword evidence="1" id="KW-0540">Nuclease</keyword>
<dbReference type="PANTHER" id="PTHR30319:SF1">
    <property type="entry name" value="TRANSCRIPTIONAL REPRESSOR PAAX"/>
    <property type="match status" value="1"/>
</dbReference>